<feature type="compositionally biased region" description="Low complexity" evidence="3">
    <location>
        <begin position="680"/>
        <end position="692"/>
    </location>
</feature>
<evidence type="ECO:0000313" key="5">
    <source>
        <dbReference type="EMBL" id="SPO40178.1"/>
    </source>
</evidence>
<dbReference type="InterPro" id="IPR021858">
    <property type="entry name" value="Fun_TF"/>
</dbReference>
<feature type="compositionally biased region" description="Basic and acidic residues" evidence="3">
    <location>
        <begin position="411"/>
        <end position="421"/>
    </location>
</feature>
<dbReference type="Proteomes" id="UP000323386">
    <property type="component" value="Unassembled WGS sequence"/>
</dbReference>
<organism evidence="5 6">
    <name type="scientific">Pseudozyma flocculosa</name>
    <dbReference type="NCBI Taxonomy" id="84751"/>
    <lineage>
        <taxon>Eukaryota</taxon>
        <taxon>Fungi</taxon>
        <taxon>Dikarya</taxon>
        <taxon>Basidiomycota</taxon>
        <taxon>Ustilaginomycotina</taxon>
        <taxon>Ustilaginomycetes</taxon>
        <taxon>Ustilaginales</taxon>
        <taxon>Ustilaginaceae</taxon>
        <taxon>Pseudozyma</taxon>
    </lineage>
</organism>
<accession>A0A5C3F6T5</accession>
<dbReference type="GO" id="GO:0000981">
    <property type="term" value="F:DNA-binding transcription factor activity, RNA polymerase II-specific"/>
    <property type="evidence" value="ECO:0007669"/>
    <property type="project" value="InterPro"/>
</dbReference>
<evidence type="ECO:0000256" key="2">
    <source>
        <dbReference type="ARBA" id="ARBA00023242"/>
    </source>
</evidence>
<feature type="region of interest" description="Disordered" evidence="3">
    <location>
        <begin position="958"/>
        <end position="1000"/>
    </location>
</feature>
<evidence type="ECO:0000259" key="4">
    <source>
        <dbReference type="PROSITE" id="PS50048"/>
    </source>
</evidence>
<dbReference type="GO" id="GO:0005634">
    <property type="term" value="C:nucleus"/>
    <property type="evidence" value="ECO:0007669"/>
    <property type="project" value="UniProtKB-SubCell"/>
</dbReference>
<feature type="compositionally biased region" description="Low complexity" evidence="3">
    <location>
        <begin position="86"/>
        <end position="106"/>
    </location>
</feature>
<feature type="compositionally biased region" description="Acidic residues" evidence="3">
    <location>
        <begin position="608"/>
        <end position="629"/>
    </location>
</feature>
<reference evidence="5 6" key="1">
    <citation type="submission" date="2018-03" db="EMBL/GenBank/DDBJ databases">
        <authorList>
            <person name="Guldener U."/>
        </authorList>
    </citation>
    <scope>NUCLEOTIDE SEQUENCE [LARGE SCALE GENOMIC DNA]</scope>
    <source>
        <strain evidence="5 6">DAOM196992</strain>
    </source>
</reference>
<dbReference type="SMART" id="SM00066">
    <property type="entry name" value="GAL4"/>
    <property type="match status" value="1"/>
</dbReference>
<dbReference type="PROSITE" id="PS50048">
    <property type="entry name" value="ZN2_CY6_FUNGAL_2"/>
    <property type="match status" value="1"/>
</dbReference>
<proteinExistence type="predicted"/>
<dbReference type="OrthoDB" id="5419315at2759"/>
<dbReference type="Pfam" id="PF11951">
    <property type="entry name" value="Fungal_trans_2"/>
    <property type="match status" value="2"/>
</dbReference>
<dbReference type="PANTHER" id="PTHR37534">
    <property type="entry name" value="TRANSCRIPTIONAL ACTIVATOR PROTEIN UGA3"/>
    <property type="match status" value="1"/>
</dbReference>
<feature type="region of interest" description="Disordered" evidence="3">
    <location>
        <begin position="83"/>
        <end position="189"/>
    </location>
</feature>
<evidence type="ECO:0000256" key="1">
    <source>
        <dbReference type="ARBA" id="ARBA00004123"/>
    </source>
</evidence>
<evidence type="ECO:0000313" key="6">
    <source>
        <dbReference type="Proteomes" id="UP000323386"/>
    </source>
</evidence>
<feature type="domain" description="Zn(2)-C6 fungal-type" evidence="4">
    <location>
        <begin position="47"/>
        <end position="83"/>
    </location>
</feature>
<feature type="region of interest" description="Disordered" evidence="3">
    <location>
        <begin position="340"/>
        <end position="425"/>
    </location>
</feature>
<dbReference type="AlphaFoldDB" id="A0A5C3F6T5"/>
<feature type="compositionally biased region" description="Polar residues" evidence="3">
    <location>
        <begin position="395"/>
        <end position="407"/>
    </location>
</feature>
<name>A0A5C3F6T5_9BASI</name>
<dbReference type="InterPro" id="IPR036864">
    <property type="entry name" value="Zn2-C6_fun-type_DNA-bd_sf"/>
</dbReference>
<sequence length="1092" mass="114373">MPKYTDSAHDTSPPAAPSAASTTAAAGASTPAPAARSRRPELRSRRGCLTCKQRRKKCDEDFKTRANGAVACTRCSERKLECVPPNSAAAANSSGGSSNIAGRIGAPNGGGGGDDLTSASSIRPAVASSSRAAPPQGSTLLGAQQHQHQQHQARSPLSQQSYPSPSPHQQPPQQQQQQQPQTPYAHQQHPSLHHVAWNLGSLGNGAAAYSAHFPFLGVTNQPQLFGAPQNNGGYGSLPRTSARFNQGSAATPPWQGGFQDAGMGQAPGQMSLAGQQLGAMQSADFSAAAAAGALPQNGNPSAMAAQFIPSVGANDLDNMMLDDFVQELMSLADPASGADGGPYFGTATNSSPATRRNASSTPGHPPAPGSVAASSIASADAPMPDHNGVAATHGAGSSRSDPTSSSLAGARAKDGTGERSRFTSLEAGKAQSRYSKFLDSNAMEPLLKKYSPIYERFWYSTLMLSEVDKRKAIIDHLMGVVHSHKTCQASTVAVCLAYHDLVQRIRQEEKAAAQRKLAQESSSEDALKSFGIGAGPTFSTLASHGLGDKDESKDKLHANTPALSLQLLQMFPENLRHHKRPMGGSRSRKDGEGGQGDGVGEKHGGNGGDDDDDDDGSDGDRDSETDESADSLGGSEPDVARDGESGSRTAAVADATRTSTDAPAGGRPDMPSSRARQKSESGGSSSAAAVGAGKLGGSSGNGGGGSAHRARFASSTMAAIRSPEVWFELALDAMRREVSDLSIEQQLCITINLRWALICFGGAVKAREFMDEIGDVIDRSGYDLNTLIAGERAGTLASTMLQTAVISDVLDAACRRGRRPRTRLNRSAGMVRQPPPKQHQPPPPFFSKISPVTYELLGCTLEVSNLGADMVEGKVTDPAEIARKSSDLEDKIARCAPWCDPNVSGKMRIKLFALQEIWRQTTLIHLFQTVHRHGPLSAKLQGALEEIIGLATMLSSASSNDGGGSNNGGNGGGGGNNNNGGGGRSGGGGGGGGGGGTVVGFADRDDGSRQDFWMEMASWEMCMVWFLASSVAVTREQRKFCLQKLEGLGMEKANLDNIDVIRSLWRQADETGHTCDWRDFVEESGMAITFIF</sequence>
<feature type="region of interest" description="Disordered" evidence="3">
    <location>
        <begin position="1"/>
        <end position="48"/>
    </location>
</feature>
<feature type="compositionally biased region" description="Gly residues" evidence="3">
    <location>
        <begin position="961"/>
        <end position="998"/>
    </location>
</feature>
<dbReference type="EMBL" id="OOIP01000018">
    <property type="protein sequence ID" value="SPO40178.1"/>
    <property type="molecule type" value="Genomic_DNA"/>
</dbReference>
<feature type="compositionally biased region" description="Low complexity" evidence="3">
    <location>
        <begin position="171"/>
        <end position="189"/>
    </location>
</feature>
<feature type="compositionally biased region" description="Polar residues" evidence="3">
    <location>
        <begin position="346"/>
        <end position="361"/>
    </location>
</feature>
<feature type="compositionally biased region" description="Low complexity" evidence="3">
    <location>
        <begin position="118"/>
        <end position="135"/>
    </location>
</feature>
<feature type="compositionally biased region" description="Low complexity" evidence="3">
    <location>
        <begin position="369"/>
        <end position="384"/>
    </location>
</feature>
<feature type="compositionally biased region" description="Low complexity" evidence="3">
    <location>
        <begin position="11"/>
        <end position="35"/>
    </location>
</feature>
<dbReference type="InterPro" id="IPR001138">
    <property type="entry name" value="Zn2Cys6_DnaBD"/>
</dbReference>
<feature type="compositionally biased region" description="Gly residues" evidence="3">
    <location>
        <begin position="693"/>
        <end position="706"/>
    </location>
</feature>
<feature type="region of interest" description="Disordered" evidence="3">
    <location>
        <begin position="577"/>
        <end position="709"/>
    </location>
</feature>
<keyword evidence="6" id="KW-1185">Reference proteome</keyword>
<feature type="compositionally biased region" description="Low complexity" evidence="3">
    <location>
        <begin position="144"/>
        <end position="163"/>
    </location>
</feature>
<dbReference type="PANTHER" id="PTHR37534:SF46">
    <property type="entry name" value="ZN(II)2CYS6 TRANSCRIPTION FACTOR (EUROFUNG)"/>
    <property type="match status" value="1"/>
</dbReference>
<dbReference type="GO" id="GO:0008270">
    <property type="term" value="F:zinc ion binding"/>
    <property type="evidence" value="ECO:0007669"/>
    <property type="project" value="InterPro"/>
</dbReference>
<dbReference type="CDD" id="cd00067">
    <property type="entry name" value="GAL4"/>
    <property type="match status" value="1"/>
</dbReference>
<protein>
    <recommendedName>
        <fullName evidence="4">Zn(2)-C6 fungal-type domain-containing protein</fullName>
    </recommendedName>
</protein>
<dbReference type="SUPFAM" id="SSF57701">
    <property type="entry name" value="Zn2/Cys6 DNA-binding domain"/>
    <property type="match status" value="1"/>
</dbReference>
<gene>
    <name evidence="5" type="ORF">PSFLO_05660</name>
</gene>
<comment type="subcellular location">
    <subcellularLocation>
        <location evidence="1">Nucleus</location>
    </subcellularLocation>
</comment>
<evidence type="ECO:0000256" key="3">
    <source>
        <dbReference type="SAM" id="MobiDB-lite"/>
    </source>
</evidence>
<keyword evidence="2" id="KW-0539">Nucleus</keyword>